<proteinExistence type="predicted"/>
<dbReference type="Proteomes" id="UP000322244">
    <property type="component" value="Unassembled WGS sequence"/>
</dbReference>
<evidence type="ECO:0000256" key="1">
    <source>
        <dbReference type="SAM" id="MobiDB-lite"/>
    </source>
</evidence>
<reference evidence="2 3" key="1">
    <citation type="submission" date="2019-07" db="EMBL/GenBank/DDBJ databases">
        <title>Rhodococcus cavernicolus sp. nov., isolated from a cave.</title>
        <authorList>
            <person name="Lee S.D."/>
        </authorList>
    </citation>
    <scope>NUCLEOTIDE SEQUENCE [LARGE SCALE GENOMIC DNA]</scope>
    <source>
        <strain evidence="2 3">C1-24</strain>
    </source>
</reference>
<comment type="caution">
    <text evidence="2">The sequence shown here is derived from an EMBL/GenBank/DDBJ whole genome shotgun (WGS) entry which is preliminary data.</text>
</comment>
<name>A0A5A7SI53_9NOCA</name>
<feature type="compositionally biased region" description="Basic and acidic residues" evidence="1">
    <location>
        <begin position="199"/>
        <end position="217"/>
    </location>
</feature>
<gene>
    <name evidence="2" type="ORF">FOY51_07045</name>
</gene>
<organism evidence="2 3">
    <name type="scientific">Antrihabitans cavernicola</name>
    <dbReference type="NCBI Taxonomy" id="2495913"/>
    <lineage>
        <taxon>Bacteria</taxon>
        <taxon>Bacillati</taxon>
        <taxon>Actinomycetota</taxon>
        <taxon>Actinomycetes</taxon>
        <taxon>Mycobacteriales</taxon>
        <taxon>Nocardiaceae</taxon>
        <taxon>Antrihabitans</taxon>
    </lineage>
</organism>
<feature type="region of interest" description="Disordered" evidence="1">
    <location>
        <begin position="198"/>
        <end position="217"/>
    </location>
</feature>
<dbReference type="AlphaFoldDB" id="A0A5A7SI53"/>
<dbReference type="RefSeq" id="WP_149429443.1">
    <property type="nucleotide sequence ID" value="NZ_VLNY01000002.1"/>
</dbReference>
<evidence type="ECO:0000313" key="2">
    <source>
        <dbReference type="EMBL" id="KAA0024283.1"/>
    </source>
</evidence>
<evidence type="ECO:0000313" key="3">
    <source>
        <dbReference type="Proteomes" id="UP000322244"/>
    </source>
</evidence>
<dbReference type="OrthoDB" id="55637at1827"/>
<protein>
    <submittedName>
        <fullName evidence="2">Uncharacterized protein</fullName>
    </submittedName>
</protein>
<sequence length="217" mass="23455">MAELSHELFARRVLAAAMPSDRVSEVIGRVIGTSIVIGPLRAGPGGVAAVTAVGVPGPVAAEESSDPDWALRIQVPIRLSVHVVLAGRTARYLIDVVVRTRLRQQLEEPCTVVIDVEPVHKRDVYSRTAPKGAPARLVGWIGNINSEVAERVVQYINELIDSPRVATLRRIDVAALLGRAWAAGLVVDVPQRVAPVSEVGRRNTENHAQSRDPFLRA</sequence>
<keyword evidence="3" id="KW-1185">Reference proteome</keyword>
<dbReference type="EMBL" id="VLNY01000002">
    <property type="protein sequence ID" value="KAA0024283.1"/>
    <property type="molecule type" value="Genomic_DNA"/>
</dbReference>
<accession>A0A5A7SI53</accession>